<feature type="non-terminal residue" evidence="1">
    <location>
        <position position="1"/>
    </location>
</feature>
<dbReference type="AlphaFoldDB" id="A0A843X054"/>
<reference evidence="1" key="1">
    <citation type="submission" date="2017-07" db="EMBL/GenBank/DDBJ databases">
        <title>Taro Niue Genome Assembly and Annotation.</title>
        <authorList>
            <person name="Atibalentja N."/>
            <person name="Keating K."/>
            <person name="Fields C.J."/>
        </authorList>
    </citation>
    <scope>NUCLEOTIDE SEQUENCE</scope>
    <source>
        <strain evidence="1">Niue_2</strain>
        <tissue evidence="1">Leaf</tissue>
    </source>
</reference>
<keyword evidence="2" id="KW-1185">Reference proteome</keyword>
<dbReference type="Proteomes" id="UP000652761">
    <property type="component" value="Unassembled WGS sequence"/>
</dbReference>
<protein>
    <submittedName>
        <fullName evidence="1">Uncharacterized protein</fullName>
    </submittedName>
</protein>
<name>A0A843X054_COLES</name>
<evidence type="ECO:0000313" key="1">
    <source>
        <dbReference type="EMBL" id="MQM08400.1"/>
    </source>
</evidence>
<comment type="caution">
    <text evidence="1">The sequence shown here is derived from an EMBL/GenBank/DDBJ whole genome shotgun (WGS) entry which is preliminary data.</text>
</comment>
<accession>A0A843X054</accession>
<evidence type="ECO:0000313" key="2">
    <source>
        <dbReference type="Proteomes" id="UP000652761"/>
    </source>
</evidence>
<gene>
    <name evidence="1" type="ORF">Taro_041253</name>
</gene>
<proteinExistence type="predicted"/>
<dbReference type="EMBL" id="NMUH01004113">
    <property type="protein sequence ID" value="MQM08400.1"/>
    <property type="molecule type" value="Genomic_DNA"/>
</dbReference>
<sequence>MRSVDATWSAVAIAFSVFEVRLLSSGRARTGQRRWGG</sequence>
<organism evidence="1 2">
    <name type="scientific">Colocasia esculenta</name>
    <name type="common">Wild taro</name>
    <name type="synonym">Arum esculentum</name>
    <dbReference type="NCBI Taxonomy" id="4460"/>
    <lineage>
        <taxon>Eukaryota</taxon>
        <taxon>Viridiplantae</taxon>
        <taxon>Streptophyta</taxon>
        <taxon>Embryophyta</taxon>
        <taxon>Tracheophyta</taxon>
        <taxon>Spermatophyta</taxon>
        <taxon>Magnoliopsida</taxon>
        <taxon>Liliopsida</taxon>
        <taxon>Araceae</taxon>
        <taxon>Aroideae</taxon>
        <taxon>Colocasieae</taxon>
        <taxon>Colocasia</taxon>
    </lineage>
</organism>